<protein>
    <submittedName>
        <fullName evidence="1">Uncharacterized protein</fullName>
    </submittedName>
</protein>
<dbReference type="EMBL" id="MU266327">
    <property type="protein sequence ID" value="KAH7931182.1"/>
    <property type="molecule type" value="Genomic_DNA"/>
</dbReference>
<dbReference type="Proteomes" id="UP000790709">
    <property type="component" value="Unassembled WGS sequence"/>
</dbReference>
<evidence type="ECO:0000313" key="2">
    <source>
        <dbReference type="Proteomes" id="UP000790709"/>
    </source>
</evidence>
<gene>
    <name evidence="1" type="ORF">BV22DRAFT_1027413</name>
</gene>
<keyword evidence="2" id="KW-1185">Reference proteome</keyword>
<accession>A0ACB8C041</accession>
<proteinExistence type="predicted"/>
<name>A0ACB8C041_9AGAM</name>
<comment type="caution">
    <text evidence="1">The sequence shown here is derived from an EMBL/GenBank/DDBJ whole genome shotgun (WGS) entry which is preliminary data.</text>
</comment>
<sequence length="327" mass="34924">MAPVTRSSAPTTPSKNTNTSGLPTPTSTPRRAPHCRTCGQPRAGHPRSGCPNVESPAAPAEDYDSQLTDELESLRIVQPREGSASPSSARDAKAKSNRRLSVRFAVAPQESLASLSTSASEMVTKLLEPGMMGSDASEDDKEGILRWQKSLIPAASDTKPSSTLSRRMPGTLRTPTPSLASTQPLSSQESSFDTNKTVWLEDLIPKATRGPKPLGRTMSVEERSEFIGNLTKTSDVAPAMLFSVDTSELENVQQGARKVGFHVHALPGEQEGQTWLILGRDPKAVEFLALRFKEETKKKKQSAGTMRAAAGGALVGAVATWTGLAFS</sequence>
<organism evidence="1 2">
    <name type="scientific">Leucogyrophana mollusca</name>
    <dbReference type="NCBI Taxonomy" id="85980"/>
    <lineage>
        <taxon>Eukaryota</taxon>
        <taxon>Fungi</taxon>
        <taxon>Dikarya</taxon>
        <taxon>Basidiomycota</taxon>
        <taxon>Agaricomycotina</taxon>
        <taxon>Agaricomycetes</taxon>
        <taxon>Agaricomycetidae</taxon>
        <taxon>Boletales</taxon>
        <taxon>Boletales incertae sedis</taxon>
        <taxon>Leucogyrophana</taxon>
    </lineage>
</organism>
<reference evidence="1" key="1">
    <citation type="journal article" date="2021" name="New Phytol.">
        <title>Evolutionary innovations through gain and loss of genes in the ectomycorrhizal Boletales.</title>
        <authorList>
            <person name="Wu G."/>
            <person name="Miyauchi S."/>
            <person name="Morin E."/>
            <person name="Kuo A."/>
            <person name="Drula E."/>
            <person name="Varga T."/>
            <person name="Kohler A."/>
            <person name="Feng B."/>
            <person name="Cao Y."/>
            <person name="Lipzen A."/>
            <person name="Daum C."/>
            <person name="Hundley H."/>
            <person name="Pangilinan J."/>
            <person name="Johnson J."/>
            <person name="Barry K."/>
            <person name="LaButti K."/>
            <person name="Ng V."/>
            <person name="Ahrendt S."/>
            <person name="Min B."/>
            <person name="Choi I.G."/>
            <person name="Park H."/>
            <person name="Plett J.M."/>
            <person name="Magnuson J."/>
            <person name="Spatafora J.W."/>
            <person name="Nagy L.G."/>
            <person name="Henrissat B."/>
            <person name="Grigoriev I.V."/>
            <person name="Yang Z.L."/>
            <person name="Xu J."/>
            <person name="Martin F.M."/>
        </authorList>
    </citation>
    <scope>NUCLEOTIDE SEQUENCE</scope>
    <source>
        <strain evidence="1">KUC20120723A-06</strain>
    </source>
</reference>
<evidence type="ECO:0000313" key="1">
    <source>
        <dbReference type="EMBL" id="KAH7931182.1"/>
    </source>
</evidence>